<dbReference type="SUPFAM" id="SSF56300">
    <property type="entry name" value="Metallo-dependent phosphatases"/>
    <property type="match status" value="1"/>
</dbReference>
<protein>
    <recommendedName>
        <fullName evidence="13">Serine/threonine-protein phosphatase with EF-hands</fullName>
        <ecNumber evidence="13">3.1.3.16</ecNumber>
    </recommendedName>
</protein>
<dbReference type="CDD" id="cd00051">
    <property type="entry name" value="EFh"/>
    <property type="match status" value="1"/>
</dbReference>
<keyword evidence="5" id="KW-0677">Repeat</keyword>
<dbReference type="SMART" id="SM00156">
    <property type="entry name" value="PP2Ac"/>
    <property type="match status" value="1"/>
</dbReference>
<feature type="region of interest" description="Disordered" evidence="15">
    <location>
        <begin position="323"/>
        <end position="348"/>
    </location>
</feature>
<evidence type="ECO:0000256" key="12">
    <source>
        <dbReference type="ARBA" id="ARBA00048336"/>
    </source>
</evidence>
<keyword evidence="6 13" id="KW-0378">Hydrolase</keyword>
<dbReference type="GO" id="GO:0051879">
    <property type="term" value="F:Hsp90 protein binding"/>
    <property type="evidence" value="ECO:0007669"/>
    <property type="project" value="TreeGrafter"/>
</dbReference>
<evidence type="ECO:0000256" key="11">
    <source>
        <dbReference type="ARBA" id="ARBA00047761"/>
    </source>
</evidence>
<dbReference type="InterPro" id="IPR012008">
    <property type="entry name" value="Ser/Thr-Pase_EF-hand_contain"/>
</dbReference>
<dbReference type="InterPro" id="IPR011992">
    <property type="entry name" value="EF-hand-dom_pair"/>
</dbReference>
<keyword evidence="9" id="KW-0904">Protein phosphatase</keyword>
<dbReference type="PANTHER" id="PTHR45668:SF2">
    <property type="entry name" value="SERINE_THREONINE-PROTEIN PHOSPHATASE WITH EF-HANDS 2"/>
    <property type="match status" value="1"/>
</dbReference>
<dbReference type="PROSITE" id="PS50096">
    <property type="entry name" value="IQ"/>
    <property type="match status" value="1"/>
</dbReference>
<feature type="domain" description="EF-hand" evidence="16">
    <location>
        <begin position="646"/>
        <end position="681"/>
    </location>
</feature>
<evidence type="ECO:0000259" key="16">
    <source>
        <dbReference type="PROSITE" id="PS50222"/>
    </source>
</evidence>
<dbReference type="InterPro" id="IPR006186">
    <property type="entry name" value="Ser/Thr-sp_prot-phosphatase"/>
</dbReference>
<accession>A0A6P7JB16</accession>
<dbReference type="SMART" id="SM00054">
    <property type="entry name" value="EFh"/>
    <property type="match status" value="3"/>
</dbReference>
<dbReference type="Pfam" id="PF13499">
    <property type="entry name" value="EF-hand_7"/>
    <property type="match status" value="1"/>
</dbReference>
<dbReference type="OrthoDB" id="442428at2759"/>
<evidence type="ECO:0000256" key="3">
    <source>
        <dbReference type="ARBA" id="ARBA00008294"/>
    </source>
</evidence>
<evidence type="ECO:0000256" key="1">
    <source>
        <dbReference type="ARBA" id="ARBA00001936"/>
    </source>
</evidence>
<comment type="cofactor">
    <cofactor evidence="2">
        <name>Mg(2+)</name>
        <dbReference type="ChEBI" id="CHEBI:18420"/>
    </cofactor>
</comment>
<dbReference type="GeneID" id="114443840"/>
<evidence type="ECO:0000256" key="7">
    <source>
        <dbReference type="ARBA" id="ARBA00022837"/>
    </source>
</evidence>
<evidence type="ECO:0000256" key="2">
    <source>
        <dbReference type="ARBA" id="ARBA00001946"/>
    </source>
</evidence>
<comment type="catalytic activity">
    <reaction evidence="12 13 14">
        <text>O-phospho-L-threonyl-[protein] + H2O = L-threonyl-[protein] + phosphate</text>
        <dbReference type="Rhea" id="RHEA:47004"/>
        <dbReference type="Rhea" id="RHEA-COMP:11060"/>
        <dbReference type="Rhea" id="RHEA-COMP:11605"/>
        <dbReference type="ChEBI" id="CHEBI:15377"/>
        <dbReference type="ChEBI" id="CHEBI:30013"/>
        <dbReference type="ChEBI" id="CHEBI:43474"/>
        <dbReference type="ChEBI" id="CHEBI:61977"/>
        <dbReference type="EC" id="3.1.3.16"/>
    </reaction>
</comment>
<dbReference type="PROSITE" id="PS00125">
    <property type="entry name" value="SER_THR_PHOSPHATASE"/>
    <property type="match status" value="1"/>
</dbReference>
<keyword evidence="7" id="KW-0106">Calcium</keyword>
<dbReference type="Pfam" id="PF00149">
    <property type="entry name" value="Metallophos"/>
    <property type="match status" value="1"/>
</dbReference>
<dbReference type="CTD" id="100537436"/>
<organism evidence="17 18">
    <name type="scientific">Parambassis ranga</name>
    <name type="common">Indian glassy fish</name>
    <dbReference type="NCBI Taxonomy" id="210632"/>
    <lineage>
        <taxon>Eukaryota</taxon>
        <taxon>Metazoa</taxon>
        <taxon>Chordata</taxon>
        <taxon>Craniata</taxon>
        <taxon>Vertebrata</taxon>
        <taxon>Euteleostomi</taxon>
        <taxon>Actinopterygii</taxon>
        <taxon>Neopterygii</taxon>
        <taxon>Teleostei</taxon>
        <taxon>Neoteleostei</taxon>
        <taxon>Acanthomorphata</taxon>
        <taxon>Ovalentaria</taxon>
        <taxon>Ambassidae</taxon>
        <taxon>Parambassis</taxon>
    </lineage>
</organism>
<dbReference type="GO" id="GO:0043409">
    <property type="term" value="P:negative regulation of MAPK cascade"/>
    <property type="evidence" value="ECO:0007669"/>
    <property type="project" value="TreeGrafter"/>
</dbReference>
<proteinExistence type="inferred from homology"/>
<dbReference type="SUPFAM" id="SSF47473">
    <property type="entry name" value="EF-hand"/>
    <property type="match status" value="1"/>
</dbReference>
<evidence type="ECO:0000313" key="17">
    <source>
        <dbReference type="Proteomes" id="UP000515145"/>
    </source>
</evidence>
<reference evidence="18" key="1">
    <citation type="submission" date="2025-08" db="UniProtKB">
        <authorList>
            <consortium name="RefSeq"/>
        </authorList>
    </citation>
    <scope>IDENTIFICATION</scope>
</reference>
<name>A0A6P7JB16_9TELE</name>
<dbReference type="Pfam" id="PF08321">
    <property type="entry name" value="PPP5"/>
    <property type="match status" value="1"/>
</dbReference>
<dbReference type="InterPro" id="IPR002048">
    <property type="entry name" value="EF_hand_dom"/>
</dbReference>
<keyword evidence="10 13" id="KW-0464">Manganese</keyword>
<dbReference type="GO" id="GO:0004722">
    <property type="term" value="F:protein serine/threonine phosphatase activity"/>
    <property type="evidence" value="ECO:0007669"/>
    <property type="project" value="UniProtKB-EC"/>
</dbReference>
<dbReference type="CDD" id="cd23767">
    <property type="entry name" value="IQCD"/>
    <property type="match status" value="1"/>
</dbReference>
<dbReference type="Proteomes" id="UP000515145">
    <property type="component" value="Chromosome 12"/>
</dbReference>
<dbReference type="PROSITE" id="PS00018">
    <property type="entry name" value="EF_HAND_1"/>
    <property type="match status" value="2"/>
</dbReference>
<evidence type="ECO:0000256" key="8">
    <source>
        <dbReference type="ARBA" id="ARBA00022842"/>
    </source>
</evidence>
<comment type="cofactor">
    <cofactor evidence="1">
        <name>Mn(2+)</name>
        <dbReference type="ChEBI" id="CHEBI:29035"/>
    </cofactor>
</comment>
<evidence type="ECO:0000256" key="13">
    <source>
        <dbReference type="PIRNR" id="PIRNR000912"/>
    </source>
</evidence>
<dbReference type="Gene3D" id="3.60.21.10">
    <property type="match status" value="2"/>
</dbReference>
<dbReference type="GO" id="GO:0030145">
    <property type="term" value="F:manganese ion binding"/>
    <property type="evidence" value="ECO:0007669"/>
    <property type="project" value="UniProtKB-UniRule"/>
</dbReference>
<keyword evidence="17" id="KW-1185">Reference proteome</keyword>
<dbReference type="Gene3D" id="1.10.238.10">
    <property type="entry name" value="EF-hand"/>
    <property type="match status" value="1"/>
</dbReference>
<evidence type="ECO:0000256" key="4">
    <source>
        <dbReference type="ARBA" id="ARBA00022723"/>
    </source>
</evidence>
<dbReference type="EC" id="3.1.3.16" evidence="13"/>
<dbReference type="InterPro" id="IPR004843">
    <property type="entry name" value="Calcineurin-like_PHP"/>
</dbReference>
<dbReference type="InterPro" id="IPR013235">
    <property type="entry name" value="PPP_dom"/>
</dbReference>
<evidence type="ECO:0000256" key="14">
    <source>
        <dbReference type="RuleBase" id="RU004273"/>
    </source>
</evidence>
<feature type="compositionally biased region" description="Polar residues" evidence="15">
    <location>
        <begin position="360"/>
        <end position="373"/>
    </location>
</feature>
<dbReference type="RefSeq" id="XP_028273984.1">
    <property type="nucleotide sequence ID" value="XM_028418183.1"/>
</dbReference>
<sequence length="724" mass="83611">MGCSMGKSQVPPQKCNRVSISVPAATAIRAALLIQRWYRQYVARLEMRRRCTWNIFQSIEYAGQQDQIKLYNFFGFLMEHFTPGSSERNLISHIFRENEICRDAEWERYFCYKSIEVPDSYTGPHLTFPMTFCGVSKLVEAFKHKQQLHARYVLQILGETWRLLRMLPNINHVSVHHTQQITICGDLHGHLEDLLLIFYKNGLPSPEKPYVFNGDFVDRGKNSLEILLILFGFLLVYPNDVHLNRGNHEDHIVNLRYGFTKEVLVKYRVHGKKILKLLQKIFSWLPVATIIDHKVLIVHGGISKTTDLNTIAKVDRHKYVSALRPPKVTQPAADGSKPQAVNDEDGGQVECRRRVYSLTYPSSAKGQRNQPSRRSLHNVPFSSHQVNWSVEEELKRRRRQAGFDQSYGEIRTSDSDSDPDFGEATETDEHEWKQLVDLLWSDPMPQNGCVPNEVRGGGCYWGPDVTEEVLERHNLQLLIRSHECKQDGYEFCHDRRVLTIFSASNYYEVGSNRGAYIRMGADLVPHFNQYQASRTGRELTLTQSVGWTERSALRALREQLFVHKSDLISAFQEFDPNNTGMISLSYWASATETVLKLGLPWRVLRSQLVNSNKHGMVDYMRWIRELSITEPKLEISDTSILETMYKNHSNLETIFRIIDTDHSGLISYEEFHQTWKLLSTHLKMEISDEAIADLAQSIDFNKDGSIDINEFMEAFRLVDRPAHS</sequence>
<dbReference type="PRINTS" id="PR00114">
    <property type="entry name" value="STPHPHTASE"/>
</dbReference>
<dbReference type="GO" id="GO:0005509">
    <property type="term" value="F:calcium ion binding"/>
    <property type="evidence" value="ECO:0007669"/>
    <property type="project" value="UniProtKB-UniRule"/>
</dbReference>
<dbReference type="InterPro" id="IPR051134">
    <property type="entry name" value="PPP_phosphatase"/>
</dbReference>
<feature type="compositionally biased region" description="Acidic residues" evidence="15">
    <location>
        <begin position="415"/>
        <end position="428"/>
    </location>
</feature>
<feature type="region of interest" description="Disordered" evidence="15">
    <location>
        <begin position="399"/>
        <end position="428"/>
    </location>
</feature>
<keyword evidence="8" id="KW-0460">Magnesium</keyword>
<evidence type="ECO:0000256" key="9">
    <source>
        <dbReference type="ARBA" id="ARBA00022912"/>
    </source>
</evidence>
<dbReference type="GO" id="GO:0005506">
    <property type="term" value="F:iron ion binding"/>
    <property type="evidence" value="ECO:0007669"/>
    <property type="project" value="UniProtKB-UniRule"/>
</dbReference>
<evidence type="ECO:0000256" key="5">
    <source>
        <dbReference type="ARBA" id="ARBA00022737"/>
    </source>
</evidence>
<keyword evidence="4 13" id="KW-0479">Metal-binding</keyword>
<feature type="region of interest" description="Disordered" evidence="15">
    <location>
        <begin position="360"/>
        <end position="380"/>
    </location>
</feature>
<dbReference type="InParanoid" id="A0A6P7JB16"/>
<evidence type="ECO:0000313" key="18">
    <source>
        <dbReference type="RefSeq" id="XP_028273984.1"/>
    </source>
</evidence>
<dbReference type="PIRSF" id="PIRSF000912">
    <property type="entry name" value="PPEF"/>
    <property type="match status" value="1"/>
</dbReference>
<dbReference type="AlphaFoldDB" id="A0A6P7JB16"/>
<dbReference type="GO" id="GO:0050906">
    <property type="term" value="P:detection of stimulus involved in sensory perception"/>
    <property type="evidence" value="ECO:0007669"/>
    <property type="project" value="UniProtKB-UniRule"/>
</dbReference>
<feature type="domain" description="EF-hand" evidence="16">
    <location>
        <begin position="686"/>
        <end position="721"/>
    </location>
</feature>
<dbReference type="FunFam" id="1.10.238.10:FF:000164">
    <property type="entry name" value="Serine/threonine-protein phosphatase with EF-hands"/>
    <property type="match status" value="1"/>
</dbReference>
<feature type="domain" description="EF-hand" evidence="16">
    <location>
        <begin position="562"/>
        <end position="597"/>
    </location>
</feature>
<evidence type="ECO:0000256" key="15">
    <source>
        <dbReference type="SAM" id="MobiDB-lite"/>
    </source>
</evidence>
<dbReference type="PANTHER" id="PTHR45668">
    <property type="entry name" value="SERINE/THREONINE-PROTEIN PHOSPHATASE 5-RELATED"/>
    <property type="match status" value="1"/>
</dbReference>
<comment type="catalytic activity">
    <reaction evidence="11">
        <text>O-phospho-L-seryl-[protein] + H2O = L-seryl-[protein] + phosphate</text>
        <dbReference type="Rhea" id="RHEA:20629"/>
        <dbReference type="Rhea" id="RHEA-COMP:9863"/>
        <dbReference type="Rhea" id="RHEA-COMP:11604"/>
        <dbReference type="ChEBI" id="CHEBI:15377"/>
        <dbReference type="ChEBI" id="CHEBI:29999"/>
        <dbReference type="ChEBI" id="CHEBI:43474"/>
        <dbReference type="ChEBI" id="CHEBI:83421"/>
        <dbReference type="EC" id="3.1.3.16"/>
    </reaction>
</comment>
<evidence type="ECO:0000256" key="10">
    <source>
        <dbReference type="ARBA" id="ARBA00023211"/>
    </source>
</evidence>
<gene>
    <name evidence="18" type="primary">ppef2b</name>
</gene>
<dbReference type="InterPro" id="IPR029052">
    <property type="entry name" value="Metallo-depent_PP-like"/>
</dbReference>
<comment type="similarity">
    <text evidence="3 13 14">Belongs to the PPP phosphatase family.</text>
</comment>
<dbReference type="PROSITE" id="PS50222">
    <property type="entry name" value="EF_HAND_2"/>
    <property type="match status" value="3"/>
</dbReference>
<evidence type="ECO:0000256" key="6">
    <source>
        <dbReference type="ARBA" id="ARBA00022801"/>
    </source>
</evidence>
<dbReference type="InterPro" id="IPR018247">
    <property type="entry name" value="EF_Hand_1_Ca_BS"/>
</dbReference>